<keyword evidence="8" id="KW-1185">Reference proteome</keyword>
<evidence type="ECO:0000259" key="6">
    <source>
        <dbReference type="Pfam" id="PF02900"/>
    </source>
</evidence>
<evidence type="ECO:0000256" key="5">
    <source>
        <dbReference type="ARBA" id="ARBA00023002"/>
    </source>
</evidence>
<name>T0AN24_9RHOO</name>
<dbReference type="eggNOG" id="COG3384">
    <property type="taxonomic scope" value="Bacteria"/>
</dbReference>
<dbReference type="PATRIC" id="fig|1348657.5.peg.3324"/>
<organism evidence="7 8">
    <name type="scientific">Thauera terpenica 58Eu</name>
    <dbReference type="NCBI Taxonomy" id="1348657"/>
    <lineage>
        <taxon>Bacteria</taxon>
        <taxon>Pseudomonadati</taxon>
        <taxon>Pseudomonadota</taxon>
        <taxon>Betaproteobacteria</taxon>
        <taxon>Rhodocyclales</taxon>
        <taxon>Zoogloeaceae</taxon>
        <taxon>Thauera</taxon>
    </lineage>
</organism>
<dbReference type="InterPro" id="IPR014436">
    <property type="entry name" value="Extradiol_dOase_DODA"/>
</dbReference>
<evidence type="ECO:0000313" key="7">
    <source>
        <dbReference type="EMBL" id="EPZ14259.1"/>
    </source>
</evidence>
<dbReference type="Pfam" id="PF02900">
    <property type="entry name" value="LigB"/>
    <property type="match status" value="1"/>
</dbReference>
<evidence type="ECO:0000256" key="1">
    <source>
        <dbReference type="ARBA" id="ARBA00001947"/>
    </source>
</evidence>
<reference evidence="7 8" key="1">
    <citation type="submission" date="2013-06" db="EMBL/GenBank/DDBJ databases">
        <title>Draft genome sequence of Thauera terpenica.</title>
        <authorList>
            <person name="Liu B."/>
            <person name="Frostegard A.H."/>
            <person name="Shapleigh J.P."/>
        </authorList>
    </citation>
    <scope>NUCLEOTIDE SEQUENCE [LARGE SCALE GENOMIC DNA]</scope>
    <source>
        <strain evidence="7 8">58Eu</strain>
    </source>
</reference>
<dbReference type="PANTHER" id="PTHR30096">
    <property type="entry name" value="4,5-DOPA DIOXYGENASE EXTRADIOL-LIKE PROTEIN"/>
    <property type="match status" value="1"/>
</dbReference>
<dbReference type="CDD" id="cd07363">
    <property type="entry name" value="45_DOPA_Dioxygenase"/>
    <property type="match status" value="1"/>
</dbReference>
<dbReference type="GO" id="GO:0016702">
    <property type="term" value="F:oxidoreductase activity, acting on single donors with incorporation of molecular oxygen, incorporation of two atoms of oxygen"/>
    <property type="evidence" value="ECO:0007669"/>
    <property type="project" value="UniProtKB-ARBA"/>
</dbReference>
<dbReference type="GO" id="GO:0008198">
    <property type="term" value="F:ferrous iron binding"/>
    <property type="evidence" value="ECO:0007669"/>
    <property type="project" value="InterPro"/>
</dbReference>
<evidence type="ECO:0000256" key="3">
    <source>
        <dbReference type="ARBA" id="ARBA00022723"/>
    </source>
</evidence>
<dbReference type="EMBL" id="ATJV01000092">
    <property type="protein sequence ID" value="EPZ14259.1"/>
    <property type="molecule type" value="Genomic_DNA"/>
</dbReference>
<protein>
    <recommendedName>
        <fullName evidence="6">Extradiol ring-cleavage dioxygenase class III enzyme subunit B domain-containing protein</fullName>
    </recommendedName>
</protein>
<dbReference type="InterPro" id="IPR004183">
    <property type="entry name" value="Xdiol_dOase_suB"/>
</dbReference>
<proteinExistence type="inferred from homology"/>
<comment type="similarity">
    <text evidence="2">Belongs to the DODA-type extradiol aromatic ring-opening dioxygenase family.</text>
</comment>
<sequence length="197" mass="21181">MLYDYHGFPPHTYTLRYDAPGDPALAQRIAGLLHDAGLPSTKDVERGFDHGTFIPLMLMFPAADIPVVQLSLRHNPEPKAHLAAGAALAPLRDEGVLIVGSGMSFHNMRAQSDARFVPVAEAFDAWLNTTVQSPPAARNTALSDWESAPGARLCHPPNAEEHLLPLMVVAGAAADDAGQRVYAERCMGISLSGYRFG</sequence>
<evidence type="ECO:0000256" key="4">
    <source>
        <dbReference type="ARBA" id="ARBA00022833"/>
    </source>
</evidence>
<dbReference type="GO" id="GO:0008270">
    <property type="term" value="F:zinc ion binding"/>
    <property type="evidence" value="ECO:0007669"/>
    <property type="project" value="InterPro"/>
</dbReference>
<comment type="caution">
    <text evidence="7">The sequence shown here is derived from an EMBL/GenBank/DDBJ whole genome shotgun (WGS) entry which is preliminary data.</text>
</comment>
<comment type="cofactor">
    <cofactor evidence="1">
        <name>Zn(2+)</name>
        <dbReference type="ChEBI" id="CHEBI:29105"/>
    </cofactor>
</comment>
<dbReference type="STRING" id="1348657.M622_06690"/>
<dbReference type="AlphaFoldDB" id="T0AN24"/>
<evidence type="ECO:0000256" key="2">
    <source>
        <dbReference type="ARBA" id="ARBA00007581"/>
    </source>
</evidence>
<dbReference type="SUPFAM" id="SSF53213">
    <property type="entry name" value="LigB-like"/>
    <property type="match status" value="1"/>
</dbReference>
<keyword evidence="3" id="KW-0479">Metal-binding</keyword>
<dbReference type="Proteomes" id="UP000015455">
    <property type="component" value="Unassembled WGS sequence"/>
</dbReference>
<accession>T0AN24</accession>
<keyword evidence="4" id="KW-0862">Zinc</keyword>
<dbReference type="PANTHER" id="PTHR30096:SF0">
    <property type="entry name" value="4,5-DOPA DIOXYGENASE EXTRADIOL-LIKE PROTEIN"/>
    <property type="match status" value="1"/>
</dbReference>
<keyword evidence="5" id="KW-0560">Oxidoreductase</keyword>
<dbReference type="RefSeq" id="WP_021250716.1">
    <property type="nucleotide sequence ID" value="NZ_ATJV01000092.1"/>
</dbReference>
<evidence type="ECO:0000313" key="8">
    <source>
        <dbReference type="Proteomes" id="UP000015455"/>
    </source>
</evidence>
<dbReference type="Gene3D" id="3.40.830.10">
    <property type="entry name" value="LigB-like"/>
    <property type="match status" value="1"/>
</dbReference>
<feature type="domain" description="Extradiol ring-cleavage dioxygenase class III enzyme subunit B" evidence="6">
    <location>
        <begin position="11"/>
        <end position="178"/>
    </location>
</feature>
<gene>
    <name evidence="7" type="ORF">M622_06690</name>
</gene>